<organism evidence="2 3">
    <name type="scientific">Pilimelia terevasa</name>
    <dbReference type="NCBI Taxonomy" id="53372"/>
    <lineage>
        <taxon>Bacteria</taxon>
        <taxon>Bacillati</taxon>
        <taxon>Actinomycetota</taxon>
        <taxon>Actinomycetes</taxon>
        <taxon>Micromonosporales</taxon>
        <taxon>Micromonosporaceae</taxon>
        <taxon>Pilimelia</taxon>
    </lineage>
</organism>
<dbReference type="SUPFAM" id="SSF50998">
    <property type="entry name" value="Quinoprotein alcohol dehydrogenase-like"/>
    <property type="match status" value="1"/>
</dbReference>
<dbReference type="AlphaFoldDB" id="A0A8J3BV35"/>
<dbReference type="PANTHER" id="PTHR34512">
    <property type="entry name" value="CELL SURFACE PROTEIN"/>
    <property type="match status" value="1"/>
</dbReference>
<comment type="caution">
    <text evidence="2">The sequence shown here is derived from an EMBL/GenBank/DDBJ whole genome shotgun (WGS) entry which is preliminary data.</text>
</comment>
<protein>
    <recommendedName>
        <fullName evidence="1">Pyrrolo-quinoline quinone repeat domain-containing protein</fullName>
    </recommendedName>
</protein>
<feature type="domain" description="Pyrrolo-quinoline quinone repeat" evidence="1">
    <location>
        <begin position="208"/>
        <end position="336"/>
    </location>
</feature>
<dbReference type="Gene3D" id="2.130.10.10">
    <property type="entry name" value="YVTN repeat-like/Quinoprotein amine dehydrogenase"/>
    <property type="match status" value="1"/>
</dbReference>
<dbReference type="InterPro" id="IPR002372">
    <property type="entry name" value="PQQ_rpt_dom"/>
</dbReference>
<dbReference type="PANTHER" id="PTHR34512:SF30">
    <property type="entry name" value="OUTER MEMBRANE PROTEIN ASSEMBLY FACTOR BAMB"/>
    <property type="match status" value="1"/>
</dbReference>
<dbReference type="InterPro" id="IPR006311">
    <property type="entry name" value="TAT_signal"/>
</dbReference>
<dbReference type="InterPro" id="IPR015943">
    <property type="entry name" value="WD40/YVTN_repeat-like_dom_sf"/>
</dbReference>
<feature type="domain" description="Pyrrolo-quinoline quinone repeat" evidence="1">
    <location>
        <begin position="67"/>
        <end position="158"/>
    </location>
</feature>
<gene>
    <name evidence="2" type="ORF">GCM10010124_41210</name>
</gene>
<reference evidence="2" key="1">
    <citation type="journal article" date="2014" name="Int. J. Syst. Evol. Microbiol.">
        <title>Complete genome sequence of Corynebacterium casei LMG S-19264T (=DSM 44701T), isolated from a smear-ripened cheese.</title>
        <authorList>
            <consortium name="US DOE Joint Genome Institute (JGI-PGF)"/>
            <person name="Walter F."/>
            <person name="Albersmeier A."/>
            <person name="Kalinowski J."/>
            <person name="Ruckert C."/>
        </authorList>
    </citation>
    <scope>NUCLEOTIDE SEQUENCE</scope>
    <source>
        <strain evidence="2">JCM 3091</strain>
    </source>
</reference>
<dbReference type="Pfam" id="PF13360">
    <property type="entry name" value="PQQ_2"/>
    <property type="match status" value="2"/>
</dbReference>
<name>A0A8J3BV35_9ACTN</name>
<reference evidence="2" key="2">
    <citation type="submission" date="2020-09" db="EMBL/GenBank/DDBJ databases">
        <authorList>
            <person name="Sun Q."/>
            <person name="Ohkuma M."/>
        </authorList>
    </citation>
    <scope>NUCLEOTIDE SEQUENCE</scope>
    <source>
        <strain evidence="2">JCM 3091</strain>
    </source>
</reference>
<dbReference type="PROSITE" id="PS51318">
    <property type="entry name" value="TAT"/>
    <property type="match status" value="1"/>
</dbReference>
<accession>A0A8J3BV35</accession>
<dbReference type="EMBL" id="BMQC01000030">
    <property type="protein sequence ID" value="GGK44131.1"/>
    <property type="molecule type" value="Genomic_DNA"/>
</dbReference>
<dbReference type="InterPro" id="IPR011047">
    <property type="entry name" value="Quinoprotein_ADH-like_sf"/>
</dbReference>
<evidence type="ECO:0000313" key="2">
    <source>
        <dbReference type="EMBL" id="GGK44131.1"/>
    </source>
</evidence>
<sequence>MDGVGFVSRRTALVGAAALAAAGWGKPAAARSRSTPEPRWTLPLPAVELTSPIWVHAGVVYLVRPQLLTAYNAADGRLMWDTPVGPVDVMWERDLEWRLAVGGDRLFLSHWHDFGSDANRRLLAFRRADGTPLWAHDLRYRAAGLAAAGDDLYVEGGNHLAVRYLQIRHAVTGAVRVNRDGEGLQGGPGPVGEVPGRLLIDDIRGGINGSLRLLDTAGGQIFWEQRGTVRRGLRSLDLGESFLVAAAGGLAHLHAADGATDWEVLTPGGLDDIAHHQGIAYALTSEALTAFDSGSGGRLWRHRRPHWSASLDTTAGRLLLRVNDELRTLDPRTGDPTAEPVTLSIGWVGTDADSCYAVRDDQLTAWTVT</sequence>
<proteinExistence type="predicted"/>
<keyword evidence="3" id="KW-1185">Reference proteome</keyword>
<dbReference type="Proteomes" id="UP000662200">
    <property type="component" value="Unassembled WGS sequence"/>
</dbReference>
<evidence type="ECO:0000313" key="3">
    <source>
        <dbReference type="Proteomes" id="UP000662200"/>
    </source>
</evidence>
<evidence type="ECO:0000259" key="1">
    <source>
        <dbReference type="Pfam" id="PF13360"/>
    </source>
</evidence>